<gene>
    <name evidence="17" type="ORF">FN924_08565</name>
</gene>
<dbReference type="EC" id="2.7.7.2" evidence="15"/>
<keyword evidence="8 15" id="KW-0547">Nucleotide-binding</keyword>
<comment type="similarity">
    <text evidence="15">Belongs to the ribF family.</text>
</comment>
<dbReference type="SUPFAM" id="SSF82114">
    <property type="entry name" value="Riboflavin kinase-like"/>
    <property type="match status" value="1"/>
</dbReference>
<dbReference type="InterPro" id="IPR014729">
    <property type="entry name" value="Rossmann-like_a/b/a_fold"/>
</dbReference>
<evidence type="ECO:0000259" key="16">
    <source>
        <dbReference type="SMART" id="SM00904"/>
    </source>
</evidence>
<evidence type="ECO:0000313" key="18">
    <source>
        <dbReference type="Proteomes" id="UP000315215"/>
    </source>
</evidence>
<organism evidence="17 18">
    <name type="scientific">Radiobacillus deserti</name>
    <dbReference type="NCBI Taxonomy" id="2594883"/>
    <lineage>
        <taxon>Bacteria</taxon>
        <taxon>Bacillati</taxon>
        <taxon>Bacillota</taxon>
        <taxon>Bacilli</taxon>
        <taxon>Bacillales</taxon>
        <taxon>Bacillaceae</taxon>
        <taxon>Radiobacillus</taxon>
    </lineage>
</organism>
<dbReference type="GO" id="GO:0006747">
    <property type="term" value="P:FAD biosynthetic process"/>
    <property type="evidence" value="ECO:0007669"/>
    <property type="project" value="UniProtKB-UniRule"/>
</dbReference>
<dbReference type="FunFam" id="2.40.30.30:FF:000003">
    <property type="entry name" value="Riboflavin biosynthesis protein"/>
    <property type="match status" value="1"/>
</dbReference>
<dbReference type="CDD" id="cd02064">
    <property type="entry name" value="FAD_synthetase_N"/>
    <property type="match status" value="1"/>
</dbReference>
<evidence type="ECO:0000256" key="15">
    <source>
        <dbReference type="PIRNR" id="PIRNR004491"/>
    </source>
</evidence>
<keyword evidence="4 15" id="KW-0285">Flavoprotein</keyword>
<dbReference type="SMART" id="SM00904">
    <property type="entry name" value="Flavokinase"/>
    <property type="match status" value="1"/>
</dbReference>
<dbReference type="GO" id="GO:0009398">
    <property type="term" value="P:FMN biosynthetic process"/>
    <property type="evidence" value="ECO:0007669"/>
    <property type="project" value="UniProtKB-UniRule"/>
</dbReference>
<keyword evidence="18" id="KW-1185">Reference proteome</keyword>
<dbReference type="InterPro" id="IPR023465">
    <property type="entry name" value="Riboflavin_kinase_dom_sf"/>
</dbReference>
<comment type="pathway">
    <text evidence="2 15">Cofactor biosynthesis; FAD biosynthesis; FAD from FMN: step 1/1.</text>
</comment>
<evidence type="ECO:0000256" key="11">
    <source>
        <dbReference type="ARBA" id="ARBA00022840"/>
    </source>
</evidence>
<evidence type="ECO:0000256" key="7">
    <source>
        <dbReference type="ARBA" id="ARBA00022695"/>
    </source>
</evidence>
<sequence>MKTIRLSYPEVIDRSANPETVAAIGFFDGIHKGHQQLICTAVDTAKYRGMKSAVITFSPHPKVVLRKDHQVVRYLTPIKEKEAILEQMNVDFLYIIDFTKELSKVAPQDFINHYIKGLNIQHLVAGFDYSYGHMGKGSMATIEEHAAGDFTYTVIDKVEQNGEKVSSTRIRTLLEEGKIEEANDLLGRPLIARGIVVDGEKRGRQLGFPTANIRVSDDYLLPKTGVYAVTVVHNGKREKGMASLGYNPTFDTVHERPRIEVNIFDFNQEIYGQELVIEWRSFLRDEEKYDNIEDLIAQIHQDEEMSRKLLATTS</sequence>
<evidence type="ECO:0000256" key="13">
    <source>
        <dbReference type="ARBA" id="ARBA00047880"/>
    </source>
</evidence>
<dbReference type="Gene3D" id="3.40.50.620">
    <property type="entry name" value="HUPs"/>
    <property type="match status" value="1"/>
</dbReference>
<dbReference type="Pfam" id="PF06574">
    <property type="entry name" value="FAD_syn"/>
    <property type="match status" value="1"/>
</dbReference>
<keyword evidence="5 15" id="KW-0288">FMN</keyword>
<keyword evidence="11 15" id="KW-0067">ATP-binding</keyword>
<dbReference type="UniPathway" id="UPA00277">
    <property type="reaction ID" value="UER00407"/>
</dbReference>
<dbReference type="InterPro" id="IPR023468">
    <property type="entry name" value="Riboflavin_kinase"/>
</dbReference>
<dbReference type="UniPathway" id="UPA00276">
    <property type="reaction ID" value="UER00406"/>
</dbReference>
<dbReference type="GO" id="GO:0009231">
    <property type="term" value="P:riboflavin biosynthetic process"/>
    <property type="evidence" value="ECO:0007669"/>
    <property type="project" value="InterPro"/>
</dbReference>
<dbReference type="InterPro" id="IPR015865">
    <property type="entry name" value="Riboflavin_kinase_bac/euk"/>
</dbReference>
<proteinExistence type="inferred from homology"/>
<keyword evidence="12" id="KW-0511">Multifunctional enzyme</keyword>
<evidence type="ECO:0000256" key="2">
    <source>
        <dbReference type="ARBA" id="ARBA00004726"/>
    </source>
</evidence>
<dbReference type="NCBIfam" id="TIGR00083">
    <property type="entry name" value="ribF"/>
    <property type="match status" value="1"/>
</dbReference>
<keyword evidence="10 15" id="KW-0274">FAD</keyword>
<dbReference type="EMBL" id="CP041666">
    <property type="protein sequence ID" value="QDP40220.1"/>
    <property type="molecule type" value="Genomic_DNA"/>
</dbReference>
<comment type="function">
    <text evidence="1">Catalyzes the phosphorylation of riboflavin to FMN followed by the adenylation of FMN to FAD.</text>
</comment>
<dbReference type="RefSeq" id="WP_143893585.1">
    <property type="nucleotide sequence ID" value="NZ_CP041666.1"/>
</dbReference>
<evidence type="ECO:0000256" key="10">
    <source>
        <dbReference type="ARBA" id="ARBA00022827"/>
    </source>
</evidence>
<evidence type="ECO:0000256" key="5">
    <source>
        <dbReference type="ARBA" id="ARBA00022643"/>
    </source>
</evidence>
<evidence type="ECO:0000256" key="1">
    <source>
        <dbReference type="ARBA" id="ARBA00002121"/>
    </source>
</evidence>
<dbReference type="Gene3D" id="2.40.30.30">
    <property type="entry name" value="Riboflavin kinase-like"/>
    <property type="match status" value="1"/>
</dbReference>
<protein>
    <recommendedName>
        <fullName evidence="15">Riboflavin biosynthesis protein</fullName>
    </recommendedName>
    <domain>
        <recommendedName>
            <fullName evidence="15">Riboflavin kinase</fullName>
            <ecNumber evidence="15">2.7.1.26</ecNumber>
        </recommendedName>
        <alternativeName>
            <fullName evidence="15">Flavokinase</fullName>
        </alternativeName>
    </domain>
    <domain>
        <recommendedName>
            <fullName evidence="15">FMN adenylyltransferase</fullName>
            <ecNumber evidence="15">2.7.7.2</ecNumber>
        </recommendedName>
        <alternativeName>
            <fullName evidence="15">FAD pyrophosphorylase</fullName>
        </alternativeName>
        <alternativeName>
            <fullName evidence="15">FAD synthase</fullName>
        </alternativeName>
    </domain>
</protein>
<dbReference type="Proteomes" id="UP000315215">
    <property type="component" value="Chromosome"/>
</dbReference>
<reference evidence="17 18" key="1">
    <citation type="submission" date="2019-07" db="EMBL/GenBank/DDBJ databases">
        <authorList>
            <person name="Li J."/>
        </authorList>
    </citation>
    <scope>NUCLEOTIDE SEQUENCE [LARGE SCALE GENOMIC DNA]</scope>
    <source>
        <strain evidence="17 18">TKL69</strain>
    </source>
</reference>
<evidence type="ECO:0000256" key="9">
    <source>
        <dbReference type="ARBA" id="ARBA00022777"/>
    </source>
</evidence>
<dbReference type="FunFam" id="3.40.50.620:FF:000021">
    <property type="entry name" value="Riboflavin biosynthesis protein"/>
    <property type="match status" value="1"/>
</dbReference>
<dbReference type="InterPro" id="IPR002606">
    <property type="entry name" value="Riboflavin_kinase_bac"/>
</dbReference>
<dbReference type="EC" id="2.7.1.26" evidence="15"/>
<keyword evidence="7 15" id="KW-0548">Nucleotidyltransferase</keyword>
<dbReference type="SUPFAM" id="SSF52374">
    <property type="entry name" value="Nucleotidylyl transferase"/>
    <property type="match status" value="1"/>
</dbReference>
<accession>A0A516KFQ4</accession>
<dbReference type="PANTHER" id="PTHR22749:SF6">
    <property type="entry name" value="RIBOFLAVIN KINASE"/>
    <property type="match status" value="1"/>
</dbReference>
<name>A0A516KFQ4_9BACI</name>
<evidence type="ECO:0000256" key="6">
    <source>
        <dbReference type="ARBA" id="ARBA00022679"/>
    </source>
</evidence>
<evidence type="ECO:0000256" key="14">
    <source>
        <dbReference type="ARBA" id="ARBA00049494"/>
    </source>
</evidence>
<dbReference type="InterPro" id="IPR015864">
    <property type="entry name" value="FAD_synthase"/>
</dbReference>
<dbReference type="Pfam" id="PF01687">
    <property type="entry name" value="Flavokinase"/>
    <property type="match status" value="1"/>
</dbReference>
<dbReference type="PANTHER" id="PTHR22749">
    <property type="entry name" value="RIBOFLAVIN KINASE/FMN ADENYLYLTRANSFERASE"/>
    <property type="match status" value="1"/>
</dbReference>
<dbReference type="NCBIfam" id="NF004162">
    <property type="entry name" value="PRK05627.1-5"/>
    <property type="match status" value="1"/>
</dbReference>
<feature type="domain" description="Riboflavin kinase" evidence="16">
    <location>
        <begin position="185"/>
        <end position="311"/>
    </location>
</feature>
<dbReference type="GO" id="GO:0003919">
    <property type="term" value="F:FMN adenylyltransferase activity"/>
    <property type="evidence" value="ECO:0007669"/>
    <property type="project" value="UniProtKB-UniRule"/>
</dbReference>
<evidence type="ECO:0000313" key="17">
    <source>
        <dbReference type="EMBL" id="QDP40220.1"/>
    </source>
</evidence>
<dbReference type="GO" id="GO:0008531">
    <property type="term" value="F:riboflavin kinase activity"/>
    <property type="evidence" value="ECO:0007669"/>
    <property type="project" value="UniProtKB-UniRule"/>
</dbReference>
<dbReference type="PIRSF" id="PIRSF004491">
    <property type="entry name" value="FAD_Synth"/>
    <property type="match status" value="1"/>
</dbReference>
<keyword evidence="9 15" id="KW-0418">Kinase</keyword>
<dbReference type="OrthoDB" id="9803667at2"/>
<comment type="catalytic activity">
    <reaction evidence="13 15">
        <text>riboflavin + ATP = FMN + ADP + H(+)</text>
        <dbReference type="Rhea" id="RHEA:14357"/>
        <dbReference type="ChEBI" id="CHEBI:15378"/>
        <dbReference type="ChEBI" id="CHEBI:30616"/>
        <dbReference type="ChEBI" id="CHEBI:57986"/>
        <dbReference type="ChEBI" id="CHEBI:58210"/>
        <dbReference type="ChEBI" id="CHEBI:456216"/>
        <dbReference type="EC" id="2.7.1.26"/>
    </reaction>
</comment>
<comment type="pathway">
    <text evidence="3 15">Cofactor biosynthesis; FMN biosynthesis; FMN from riboflavin (ATP route): step 1/1.</text>
</comment>
<evidence type="ECO:0000256" key="3">
    <source>
        <dbReference type="ARBA" id="ARBA00005201"/>
    </source>
</evidence>
<dbReference type="KEGG" id="aqt:FN924_08565"/>
<keyword evidence="6 15" id="KW-0808">Transferase</keyword>
<evidence type="ECO:0000256" key="4">
    <source>
        <dbReference type="ARBA" id="ARBA00022630"/>
    </source>
</evidence>
<dbReference type="NCBIfam" id="NF004160">
    <property type="entry name" value="PRK05627.1-3"/>
    <property type="match status" value="1"/>
</dbReference>
<dbReference type="AlphaFoldDB" id="A0A516KFQ4"/>
<evidence type="ECO:0000256" key="12">
    <source>
        <dbReference type="ARBA" id="ARBA00023268"/>
    </source>
</evidence>
<dbReference type="GO" id="GO:0005524">
    <property type="term" value="F:ATP binding"/>
    <property type="evidence" value="ECO:0007669"/>
    <property type="project" value="UniProtKB-UniRule"/>
</dbReference>
<evidence type="ECO:0000256" key="8">
    <source>
        <dbReference type="ARBA" id="ARBA00022741"/>
    </source>
</evidence>
<comment type="catalytic activity">
    <reaction evidence="14 15">
        <text>FMN + ATP + H(+) = FAD + diphosphate</text>
        <dbReference type="Rhea" id="RHEA:17237"/>
        <dbReference type="ChEBI" id="CHEBI:15378"/>
        <dbReference type="ChEBI" id="CHEBI:30616"/>
        <dbReference type="ChEBI" id="CHEBI:33019"/>
        <dbReference type="ChEBI" id="CHEBI:57692"/>
        <dbReference type="ChEBI" id="CHEBI:58210"/>
        <dbReference type="EC" id="2.7.7.2"/>
    </reaction>
</comment>